<dbReference type="EMBL" id="CP040825">
    <property type="protein sequence ID" value="QCZ36533.1"/>
    <property type="molecule type" value="Genomic_DNA"/>
</dbReference>
<evidence type="ECO:0000256" key="4">
    <source>
        <dbReference type="ARBA" id="ARBA00023152"/>
    </source>
</evidence>
<dbReference type="PROSITE" id="PS51440">
    <property type="entry name" value="TIM_2"/>
    <property type="match status" value="1"/>
</dbReference>
<evidence type="ECO:0000256" key="2">
    <source>
        <dbReference type="ARBA" id="ARBA00022432"/>
    </source>
</evidence>
<comment type="similarity">
    <text evidence="1 6 7">Belongs to the triosephosphate isomerase family.</text>
</comment>
<dbReference type="InterPro" id="IPR035990">
    <property type="entry name" value="TIM_sf"/>
</dbReference>
<accession>A0A5B7XX89</accession>
<dbReference type="GO" id="GO:0006094">
    <property type="term" value="P:gluconeogenesis"/>
    <property type="evidence" value="ECO:0007669"/>
    <property type="project" value="UniProtKB-UniRule"/>
</dbReference>
<evidence type="ECO:0000256" key="6">
    <source>
        <dbReference type="HAMAP-Rule" id="MF_00147"/>
    </source>
</evidence>
<reference evidence="9 11" key="1">
    <citation type="submission" date="2019-06" db="EMBL/GenBank/DDBJ databases">
        <title>Mycoplasma nasistruthionis sp. nov. str Ms03.</title>
        <authorList>
            <person name="Botes A."/>
        </authorList>
    </citation>
    <scope>NUCLEOTIDE SEQUENCE [LARGE SCALE GENOMIC DNA]</scope>
    <source>
        <strain evidence="9 11">Ms03</strain>
    </source>
</reference>
<organism evidence="9 11">
    <name type="scientific">Mycoplasma nasistruthionis</name>
    <dbReference type="NCBI Taxonomy" id="353852"/>
    <lineage>
        <taxon>Bacteria</taxon>
        <taxon>Bacillati</taxon>
        <taxon>Mycoplasmatota</taxon>
        <taxon>Mollicutes</taxon>
        <taxon>Mycoplasmataceae</taxon>
        <taxon>Mycoplasma</taxon>
    </lineage>
</organism>
<comment type="function">
    <text evidence="6">Involved in the gluconeogenesis. Catalyzes stereospecifically the conversion of dihydroxyacetone phosphate (DHAP) to D-glyceraldehyde-3-phosphate (G3P).</text>
</comment>
<comment type="caution">
    <text evidence="6">Lacks conserved residue(s) required for the propagation of feature annotation.</text>
</comment>
<keyword evidence="3 6" id="KW-0963">Cytoplasm</keyword>
<dbReference type="AlphaFoldDB" id="A0A4Y6I7E4"/>
<sequence>MSSKIIIGNWKMNKTYSESKAFLSDFLKLYQENNLQKKISTEFGIANSYTNLSLFQDLKIPNFLSCAQDLSINSKGSFTGEIGAELLSDLNVKYIILGHNERRRYHAETCELVNQKVKIALRNKITPIICVGETLSEYNNNLTKQVILSQIKKATKDVPLNEVLIAYEPIWATGTGHSASKEFIIQITKLIKETTHNQSKVLYGGSVNLSNIKLFSEISDVDGFLVGNASLDAQQFVEMIKICNENH</sequence>
<dbReference type="UniPathway" id="UPA00138"/>
<comment type="pathway">
    <text evidence="6 7">Carbohydrate biosynthesis; gluconeogenesis.</text>
</comment>
<dbReference type="KEGG" id="mnh:FG904_00670"/>
<dbReference type="InterPro" id="IPR022896">
    <property type="entry name" value="TrioseP_Isoase_bac/euk"/>
</dbReference>
<feature type="active site" description="Electrophile" evidence="6">
    <location>
        <position position="99"/>
    </location>
</feature>
<feature type="binding site" evidence="6">
    <location>
        <position position="206"/>
    </location>
    <ligand>
        <name>substrate</name>
    </ligand>
</feature>
<dbReference type="GO" id="GO:0019563">
    <property type="term" value="P:glycerol catabolic process"/>
    <property type="evidence" value="ECO:0007669"/>
    <property type="project" value="TreeGrafter"/>
</dbReference>
<dbReference type="UniPathway" id="UPA00109">
    <property type="reaction ID" value="UER00189"/>
</dbReference>
<proteinExistence type="inferred from homology"/>
<dbReference type="PANTHER" id="PTHR21139:SF42">
    <property type="entry name" value="TRIOSEPHOSPHATE ISOMERASE"/>
    <property type="match status" value="1"/>
</dbReference>
<dbReference type="InterPro" id="IPR000652">
    <property type="entry name" value="Triosephosphate_isomerase"/>
</dbReference>
<dbReference type="GO" id="GO:0004807">
    <property type="term" value="F:triose-phosphate isomerase activity"/>
    <property type="evidence" value="ECO:0007669"/>
    <property type="project" value="UniProtKB-UniRule"/>
</dbReference>
<dbReference type="CDD" id="cd00311">
    <property type="entry name" value="TIM"/>
    <property type="match status" value="1"/>
</dbReference>
<feature type="active site" description="Proton acceptor" evidence="6">
    <location>
        <position position="168"/>
    </location>
</feature>
<dbReference type="Pfam" id="PF00121">
    <property type="entry name" value="TIM"/>
    <property type="match status" value="1"/>
</dbReference>
<feature type="binding site" evidence="6">
    <location>
        <position position="174"/>
    </location>
    <ligand>
        <name>substrate</name>
    </ligand>
</feature>
<evidence type="ECO:0000313" key="11">
    <source>
        <dbReference type="Proteomes" id="UP000315201"/>
    </source>
</evidence>
<comment type="subunit">
    <text evidence="6 7">Homodimer.</text>
</comment>
<name>A0A4Y6I7E4_9MOLU</name>
<evidence type="ECO:0000256" key="5">
    <source>
        <dbReference type="ARBA" id="ARBA00023235"/>
    </source>
</evidence>
<keyword evidence="2 6" id="KW-0312">Gluconeogenesis</keyword>
<comment type="pathway">
    <text evidence="6 7">Carbohydrate degradation; glycolysis; D-glyceraldehyde 3-phosphate from glycerone phosphate: step 1/1.</text>
</comment>
<evidence type="ECO:0000313" key="10">
    <source>
        <dbReference type="Proteomes" id="UP000305457"/>
    </source>
</evidence>
<dbReference type="HAMAP" id="MF_00147_B">
    <property type="entry name" value="TIM_B"/>
    <property type="match status" value="1"/>
</dbReference>
<dbReference type="EC" id="5.3.1.1" evidence="6 7"/>
<evidence type="ECO:0000313" key="9">
    <source>
        <dbReference type="EMBL" id="QDF64828.1"/>
    </source>
</evidence>
<dbReference type="PANTHER" id="PTHR21139">
    <property type="entry name" value="TRIOSEPHOSPHATE ISOMERASE"/>
    <property type="match status" value="1"/>
</dbReference>
<evidence type="ECO:0000256" key="3">
    <source>
        <dbReference type="ARBA" id="ARBA00022490"/>
    </source>
</evidence>
<dbReference type="Gene3D" id="3.20.20.70">
    <property type="entry name" value="Aldolase class I"/>
    <property type="match status" value="1"/>
</dbReference>
<comment type="subcellular location">
    <subcellularLocation>
        <location evidence="6 7">Cytoplasm</location>
    </subcellularLocation>
</comment>
<keyword evidence="4 6" id="KW-0324">Glycolysis</keyword>
<dbReference type="GO" id="GO:0046166">
    <property type="term" value="P:glyceraldehyde-3-phosphate biosynthetic process"/>
    <property type="evidence" value="ECO:0007669"/>
    <property type="project" value="TreeGrafter"/>
</dbReference>
<protein>
    <recommendedName>
        <fullName evidence="6 7">Triosephosphate isomerase</fullName>
        <shortName evidence="6">TIM</shortName>
        <shortName evidence="6">TPI</shortName>
        <ecNumber evidence="6 7">5.3.1.1</ecNumber>
    </recommendedName>
    <alternativeName>
        <fullName evidence="6">Triose-phosphate isomerase</fullName>
    </alternativeName>
</protein>
<dbReference type="Proteomes" id="UP000305457">
    <property type="component" value="Chromosome"/>
</dbReference>
<evidence type="ECO:0000313" key="8">
    <source>
        <dbReference type="EMBL" id="QCZ36533.1"/>
    </source>
</evidence>
<feature type="binding site" evidence="6">
    <location>
        <begin position="9"/>
        <end position="11"/>
    </location>
    <ligand>
        <name>substrate</name>
    </ligand>
</feature>
<keyword evidence="5 6" id="KW-0413">Isomerase</keyword>
<evidence type="ECO:0000256" key="7">
    <source>
        <dbReference type="RuleBase" id="RU363013"/>
    </source>
</evidence>
<gene>
    <name evidence="6" type="primary">tpiA</name>
    <name evidence="8" type="ORF">FG904_00670</name>
    <name evidence="9" type="ORF">FIV53_00670</name>
</gene>
<dbReference type="EMBL" id="CP041147">
    <property type="protein sequence ID" value="QDF64828.1"/>
    <property type="molecule type" value="Genomic_DNA"/>
</dbReference>
<dbReference type="GO" id="GO:0005829">
    <property type="term" value="C:cytosol"/>
    <property type="evidence" value="ECO:0007669"/>
    <property type="project" value="TreeGrafter"/>
</dbReference>
<dbReference type="InterPro" id="IPR013785">
    <property type="entry name" value="Aldolase_TIM"/>
</dbReference>
<evidence type="ECO:0000256" key="1">
    <source>
        <dbReference type="ARBA" id="ARBA00007422"/>
    </source>
</evidence>
<comment type="catalytic activity">
    <reaction evidence="6 7">
        <text>D-glyceraldehyde 3-phosphate = dihydroxyacetone phosphate</text>
        <dbReference type="Rhea" id="RHEA:18585"/>
        <dbReference type="ChEBI" id="CHEBI:57642"/>
        <dbReference type="ChEBI" id="CHEBI:59776"/>
        <dbReference type="EC" id="5.3.1.1"/>
    </reaction>
</comment>
<keyword evidence="11" id="KW-1185">Reference proteome</keyword>
<dbReference type="NCBIfam" id="TIGR00419">
    <property type="entry name" value="tim"/>
    <property type="match status" value="1"/>
</dbReference>
<dbReference type="Proteomes" id="UP000315201">
    <property type="component" value="Chromosome"/>
</dbReference>
<dbReference type="SUPFAM" id="SSF51351">
    <property type="entry name" value="Triosephosphate isomerase (TIM)"/>
    <property type="match status" value="1"/>
</dbReference>
<accession>A0A4Y6I7E4</accession>
<reference evidence="8 10" key="2">
    <citation type="submission" date="2019-06" db="EMBL/GenBank/DDBJ databases">
        <title>Mycoplasma sp. 2F1A isolated from ostrich.</title>
        <authorList>
            <person name="Spergser J."/>
        </authorList>
    </citation>
    <scope>NUCLEOTIDE SEQUENCE [LARGE SCALE GENOMIC DNA]</scope>
    <source>
        <strain evidence="8 10">2F1A</strain>
    </source>
</reference>
<dbReference type="GO" id="GO:0006096">
    <property type="term" value="P:glycolytic process"/>
    <property type="evidence" value="ECO:0007669"/>
    <property type="project" value="UniProtKB-UniRule"/>
</dbReference>